<dbReference type="OrthoDB" id="5988661at2759"/>
<reference evidence="2" key="1">
    <citation type="submission" date="2023-01" db="EMBL/GenBank/DDBJ databases">
        <title>Genome assembly of the deep-sea coral Lophelia pertusa.</title>
        <authorList>
            <person name="Herrera S."/>
            <person name="Cordes E."/>
        </authorList>
    </citation>
    <scope>NUCLEOTIDE SEQUENCE</scope>
    <source>
        <strain evidence="2">USNM1676648</strain>
        <tissue evidence="2">Polyp</tissue>
    </source>
</reference>
<accession>A0A9W9Z8I2</accession>
<name>A0A9W9Z8I2_9CNID</name>
<comment type="caution">
    <text evidence="2">The sequence shown here is derived from an EMBL/GenBank/DDBJ whole genome shotgun (WGS) entry which is preliminary data.</text>
</comment>
<sequence>MAEEISAGLEEGSEDALIARDETPNPMEAIMNELSALRKQNKKLNKRFDTIFDSKAKKSLFRKRERLSVDPSCSDVVRKTYNEMKKQREDFTGFLTDVRAVLSVLEEHPG</sequence>
<feature type="region of interest" description="Disordered" evidence="1">
    <location>
        <begin position="1"/>
        <end position="22"/>
    </location>
</feature>
<evidence type="ECO:0000313" key="2">
    <source>
        <dbReference type="EMBL" id="KAJ7376881.1"/>
    </source>
</evidence>
<dbReference type="EMBL" id="MU826387">
    <property type="protein sequence ID" value="KAJ7376881.1"/>
    <property type="molecule type" value="Genomic_DNA"/>
</dbReference>
<proteinExistence type="predicted"/>
<keyword evidence="3" id="KW-1185">Reference proteome</keyword>
<organism evidence="2 3">
    <name type="scientific">Desmophyllum pertusum</name>
    <dbReference type="NCBI Taxonomy" id="174260"/>
    <lineage>
        <taxon>Eukaryota</taxon>
        <taxon>Metazoa</taxon>
        <taxon>Cnidaria</taxon>
        <taxon>Anthozoa</taxon>
        <taxon>Hexacorallia</taxon>
        <taxon>Scleractinia</taxon>
        <taxon>Caryophylliina</taxon>
        <taxon>Caryophylliidae</taxon>
        <taxon>Desmophyllum</taxon>
    </lineage>
</organism>
<gene>
    <name evidence="2" type="ORF">OS493_031759</name>
</gene>
<protein>
    <submittedName>
        <fullName evidence="2">Uncharacterized protein</fullName>
    </submittedName>
</protein>
<dbReference type="Proteomes" id="UP001163046">
    <property type="component" value="Unassembled WGS sequence"/>
</dbReference>
<dbReference type="AlphaFoldDB" id="A0A9W9Z8I2"/>
<evidence type="ECO:0000256" key="1">
    <source>
        <dbReference type="SAM" id="MobiDB-lite"/>
    </source>
</evidence>
<evidence type="ECO:0000313" key="3">
    <source>
        <dbReference type="Proteomes" id="UP001163046"/>
    </source>
</evidence>